<dbReference type="SUPFAM" id="SSF53448">
    <property type="entry name" value="Nucleotide-diphospho-sugar transferases"/>
    <property type="match status" value="3"/>
</dbReference>
<dbReference type="InterPro" id="IPR058240">
    <property type="entry name" value="rSAM_sf"/>
</dbReference>
<dbReference type="STRING" id="617002.SAMN05660653_02379"/>
<accession>A0A1G6DUR8</accession>
<evidence type="ECO:0000259" key="7">
    <source>
        <dbReference type="Pfam" id="PF04055"/>
    </source>
</evidence>
<dbReference type="InterPro" id="IPR029044">
    <property type="entry name" value="Nucleotide-diphossugar_trans"/>
</dbReference>
<dbReference type="SFLD" id="SFLDS00029">
    <property type="entry name" value="Radical_SAM"/>
    <property type="match status" value="1"/>
</dbReference>
<dbReference type="SFLD" id="SFLDG01067">
    <property type="entry name" value="SPASM/twitch_domain_containing"/>
    <property type="match status" value="1"/>
</dbReference>
<dbReference type="GO" id="GO:0016740">
    <property type="term" value="F:transferase activity"/>
    <property type="evidence" value="ECO:0007669"/>
    <property type="project" value="UniProtKB-KW"/>
</dbReference>
<feature type="domain" description="Radical SAM core" evidence="7">
    <location>
        <begin position="844"/>
        <end position="926"/>
    </location>
</feature>
<protein>
    <submittedName>
        <fullName evidence="8">Glycosyltransferase involved in cell wall bisynthesis</fullName>
    </submittedName>
</protein>
<dbReference type="Gene3D" id="3.90.550.10">
    <property type="entry name" value="Spore Coat Polysaccharide Biosynthesis Protein SpsA, Chain A"/>
    <property type="match status" value="3"/>
</dbReference>
<dbReference type="PANTHER" id="PTHR43685">
    <property type="entry name" value="GLYCOSYLTRANSFERASE"/>
    <property type="match status" value="1"/>
</dbReference>
<evidence type="ECO:0000313" key="9">
    <source>
        <dbReference type="Proteomes" id="UP000198771"/>
    </source>
</evidence>
<evidence type="ECO:0000313" key="8">
    <source>
        <dbReference type="EMBL" id="SDB48924.1"/>
    </source>
</evidence>
<keyword evidence="2" id="KW-0949">S-adenosyl-L-methionine</keyword>
<keyword evidence="5" id="KW-0411">Iron-sulfur</keyword>
<evidence type="ECO:0000256" key="5">
    <source>
        <dbReference type="ARBA" id="ARBA00023014"/>
    </source>
</evidence>
<dbReference type="Gene3D" id="1.25.40.10">
    <property type="entry name" value="Tetratricopeptide repeat domain"/>
    <property type="match status" value="1"/>
</dbReference>
<evidence type="ECO:0000256" key="1">
    <source>
        <dbReference type="ARBA" id="ARBA00001966"/>
    </source>
</evidence>
<evidence type="ECO:0000256" key="2">
    <source>
        <dbReference type="ARBA" id="ARBA00022691"/>
    </source>
</evidence>
<dbReference type="Gene3D" id="3.20.20.70">
    <property type="entry name" value="Aldolase class I"/>
    <property type="match status" value="1"/>
</dbReference>
<dbReference type="InterPro" id="IPR007197">
    <property type="entry name" value="rSAM"/>
</dbReference>
<proteinExistence type="predicted"/>
<keyword evidence="8" id="KW-0808">Transferase</keyword>
<evidence type="ECO:0000256" key="3">
    <source>
        <dbReference type="ARBA" id="ARBA00022723"/>
    </source>
</evidence>
<dbReference type="InterPro" id="IPR013785">
    <property type="entry name" value="Aldolase_TIM"/>
</dbReference>
<dbReference type="GO" id="GO:0051536">
    <property type="term" value="F:iron-sulfur cluster binding"/>
    <property type="evidence" value="ECO:0007669"/>
    <property type="project" value="UniProtKB-KW"/>
</dbReference>
<feature type="domain" description="Glycosyltransferase 2-like" evidence="6">
    <location>
        <begin position="598"/>
        <end position="702"/>
    </location>
</feature>
<dbReference type="SUPFAM" id="SSF102114">
    <property type="entry name" value="Radical SAM enzymes"/>
    <property type="match status" value="1"/>
</dbReference>
<dbReference type="Pfam" id="PF04055">
    <property type="entry name" value="Radical_SAM"/>
    <property type="match status" value="1"/>
</dbReference>
<dbReference type="RefSeq" id="WP_092121945.1">
    <property type="nucleotide sequence ID" value="NZ_FMXO01000014.1"/>
</dbReference>
<comment type="cofactor">
    <cofactor evidence="1">
        <name>[4Fe-4S] cluster</name>
        <dbReference type="ChEBI" id="CHEBI:49883"/>
    </cofactor>
</comment>
<dbReference type="Proteomes" id="UP000198771">
    <property type="component" value="Unassembled WGS sequence"/>
</dbReference>
<keyword evidence="3" id="KW-0479">Metal-binding</keyword>
<dbReference type="InterPro" id="IPR011990">
    <property type="entry name" value="TPR-like_helical_dom_sf"/>
</dbReference>
<sequence length="1915" mass="222476">MSSLKIVGYSPYNQWMLHGLWHITMLHGLRLRGNDVKYVLCDGLYQACDMHRSKLPRNEMSCYKCQKIVSEQACDLRMPFEWLGRYIYPSEILTAEKWCHEFDSSNFFQARYDHWEIGSWIKSSIHTHFRIPYPDLSDPKIAETVRMYLSSGLIACFALNRLMDDYAPDILLLFNGRMSSTRIALELALKRGIQVFTHERGTLKESLTLWKNTSCSSYYLVRKALNEWENIPLSKKEAIEIKAFLNDKMHGKSQNWVNHSPPPENIESLRKKMNLPSNNRQLFVLFNSSDDEIIASVDEPGPFKKQIDWIMQTIAFARLHPEIDVVLRVHPNIAGKKAAMGNNFQQLHEILDLKPIIPLNVRLIMPDDPISSYTLMSMADVGLVYRSTAGLEMACQGKPVVVADNCILSDQPFLLTAKSPEHYNEILSSFLGKKTKEINPETIRMAHRFAYTLFSRKSIPFPLVKMTNTFKGKVVYDSVDDLLPGKNPYLDRVMRIILEDEDIIPSPTVKDKKRSTKYEDAILAGSNADHTDDNSFDNVDDHDFELMKHLKNKAWNNKFPVYSKKFQYVKFFNKNVQPKISIVVVSWRLHPDTIKNFEILQQQRKQNFELIFVNNGADDEEFKTLEPFIDTYVKLNDNTGPCFARNLGAVFAKAPIVCFLEDDGIPEKNFVAAHLQAFKKYDIIGLRGVYRPKTDTPINQKAHHYYMGDRPFPAIINLEGNASFKSKPFFQAGGWDEDIFIMGDGLALSMRLLQVEPDLKKQIYYPEAVIYHDYARDEEHLKKKMAQLDKSMAIIRGKYKNYDCVRKIWNSFQNKNDNPITTDKLIRAGDFQRLNQDNISVNWVLTRRCNYSCSYCTVKNNKNDFINFEKLKIAANNISNLKNKKITITLTGGEPTIHPDYLDLLEYIMSLKDDRIVVNTLTNLSLPLSFYKKIVSSEIIDKSKINFGLSYHFEYAKPDKFIANAKYLAEHRINSSLRLIADPKYMQDVKALYEAFKKYNSTYLSIDIKLVRENFGNIPDKGYTEADLAWLSSFYNESESKSILHETIDNITNNKKRTYFTSNDVISKGLNKYKEMICHAGENMMSIDEHGNVAPAVCFRKNKKNGINIFNPDIKLSELNKPVICPFEACGCLADIPLPKYLPGYQPADSDLKSISHESLYPINSSKEFDHRKLLQHVEEIGWEKKSEIYSQYFESVSQINKIDKPTISIIVISWRLHPDTIKNFQILEKQRDQNFELIFVDNGGKLGEFDELKTYIDTYIRLNTNTGAYLARNIGAVFAKAPILFFLEDDGIPAGNIVQAHLDAHDKYDVIAVRGVYQPKTNNPLNQIAKHYYLGPKPFPIYADLEGNTSYSARHFFKVGGWDDEIRFGGGGVDLSRRLIEVEPDLRKQIYSPVPVILHDYAKNQEHFEQKRAKQKESHARLRVKHPDYDKFLSIWKPFAGDDEILIKMNKKKYDFSINNEISKLITDIYTNPFISICIPTYNRGHFILDAVYSALNQTYQKFEVIIVDDGSTDKTETLLKKIDNNKIKYKQKIHSGAPNTRNQCISESKGEFILWLDSDDIIHKNLLCEYVGMLNKLHDIDILYSNHYCVDTNGYIVNKYTHYEWYNNNYEMIIRFLTKNPLPNPGTLVRKRIYDELGGYDSQFPRAHDMEFWSRVALSNKYSCKYVDKFLNFIRIHNDNITGIKNPIKTNFIHESQITKNIISGLGLEEIVRYFKLNKKYSKQQVFVKIIDRFLELYAFQDVDQFYRQYSPGYENYSIISQRMSLLQEYMSDFILHYNIFTFIMSIKPSNIISDYLSFVSSKIEFIDLSKNINIIDKHKAECILNEQARKYFEKKDYYISLYLYHGLHHFDENNIDLMKIISSLYIMLNDYHNSIKFLSKSLKIDHNDQEVITQLDKVKNILDSRNKINIFY</sequence>
<keyword evidence="4" id="KW-0408">Iron</keyword>
<gene>
    <name evidence="8" type="ORF">SAMN05660653_02379</name>
</gene>
<dbReference type="PANTHER" id="PTHR43685:SF11">
    <property type="entry name" value="GLYCOSYLTRANSFERASE TAGX-RELATED"/>
    <property type="match status" value="1"/>
</dbReference>
<dbReference type="SUPFAM" id="SSF48452">
    <property type="entry name" value="TPR-like"/>
    <property type="match status" value="1"/>
</dbReference>
<dbReference type="CDD" id="cd01335">
    <property type="entry name" value="Radical_SAM"/>
    <property type="match status" value="1"/>
</dbReference>
<dbReference type="SUPFAM" id="SSF53756">
    <property type="entry name" value="UDP-Glycosyltransferase/glycogen phosphorylase"/>
    <property type="match status" value="1"/>
</dbReference>
<reference evidence="8 9" key="1">
    <citation type="submission" date="2016-10" db="EMBL/GenBank/DDBJ databases">
        <authorList>
            <person name="de Groot N.N."/>
        </authorList>
    </citation>
    <scope>NUCLEOTIDE SEQUENCE [LARGE SCALE GENOMIC DNA]</scope>
    <source>
        <strain evidence="8 9">ASO4-2</strain>
    </source>
</reference>
<dbReference type="GO" id="GO:0046872">
    <property type="term" value="F:metal ion binding"/>
    <property type="evidence" value="ECO:0007669"/>
    <property type="project" value="UniProtKB-KW"/>
</dbReference>
<dbReference type="InterPro" id="IPR001173">
    <property type="entry name" value="Glyco_trans_2-like"/>
</dbReference>
<dbReference type="EMBL" id="FMXO01000014">
    <property type="protein sequence ID" value="SDB48924.1"/>
    <property type="molecule type" value="Genomic_DNA"/>
</dbReference>
<feature type="domain" description="Glycosyltransferase 2-like" evidence="6">
    <location>
        <begin position="1477"/>
        <end position="1629"/>
    </location>
</feature>
<evidence type="ECO:0000256" key="4">
    <source>
        <dbReference type="ARBA" id="ARBA00023004"/>
    </source>
</evidence>
<keyword evidence="9" id="KW-1185">Reference proteome</keyword>
<organism evidence="8 9">
    <name type="scientific">Desulfonatronum thiosulfatophilum</name>
    <dbReference type="NCBI Taxonomy" id="617002"/>
    <lineage>
        <taxon>Bacteria</taxon>
        <taxon>Pseudomonadati</taxon>
        <taxon>Thermodesulfobacteriota</taxon>
        <taxon>Desulfovibrionia</taxon>
        <taxon>Desulfovibrionales</taxon>
        <taxon>Desulfonatronaceae</taxon>
        <taxon>Desulfonatronum</taxon>
    </lineage>
</organism>
<name>A0A1G6DUR8_9BACT</name>
<dbReference type="InterPro" id="IPR050834">
    <property type="entry name" value="Glycosyltransf_2"/>
</dbReference>
<evidence type="ECO:0000259" key="6">
    <source>
        <dbReference type="Pfam" id="PF00535"/>
    </source>
</evidence>
<feature type="domain" description="Glycosyltransferase 2-like" evidence="6">
    <location>
        <begin position="1228"/>
        <end position="1333"/>
    </location>
</feature>
<dbReference type="Pfam" id="PF00535">
    <property type="entry name" value="Glycos_transf_2"/>
    <property type="match status" value="3"/>
</dbReference>
<dbReference type="OrthoDB" id="5444068at2"/>